<feature type="binding site" evidence="6">
    <location>
        <position position="102"/>
    </location>
    <ligand>
        <name>a divalent metal cation</name>
        <dbReference type="ChEBI" id="CHEBI:60240"/>
        <label>1</label>
    </ligand>
</feature>
<dbReference type="RefSeq" id="WP_342767526.1">
    <property type="nucleotide sequence ID" value="NZ_QTUA01000001.1"/>
</dbReference>
<dbReference type="PANTHER" id="PTHR43330:SF27">
    <property type="entry name" value="METHIONINE AMINOPEPTIDASE"/>
    <property type="match status" value="1"/>
</dbReference>
<dbReference type="InterPro" id="IPR000994">
    <property type="entry name" value="Pept_M24"/>
</dbReference>
<evidence type="ECO:0000256" key="2">
    <source>
        <dbReference type="ARBA" id="ARBA00022438"/>
    </source>
</evidence>
<dbReference type="GO" id="GO:0005829">
    <property type="term" value="C:cytosol"/>
    <property type="evidence" value="ECO:0007669"/>
    <property type="project" value="TreeGrafter"/>
</dbReference>
<keyword evidence="3 6" id="KW-0645">Protease</keyword>
<proteinExistence type="inferred from homology"/>
<feature type="binding site" evidence="6">
    <location>
        <position position="197"/>
    </location>
    <ligand>
        <name>substrate</name>
    </ligand>
</feature>
<evidence type="ECO:0000256" key="3">
    <source>
        <dbReference type="ARBA" id="ARBA00022670"/>
    </source>
</evidence>
<evidence type="ECO:0000259" key="8">
    <source>
        <dbReference type="Pfam" id="PF00557"/>
    </source>
</evidence>
<evidence type="ECO:0000256" key="4">
    <source>
        <dbReference type="ARBA" id="ARBA00022723"/>
    </source>
</evidence>
<dbReference type="GO" id="GO:0004239">
    <property type="term" value="F:initiator methionyl aminopeptidase activity"/>
    <property type="evidence" value="ECO:0007669"/>
    <property type="project" value="UniProtKB-UniRule"/>
</dbReference>
<keyword evidence="2 6" id="KW-0031">Aminopeptidase</keyword>
<dbReference type="PRINTS" id="PR00599">
    <property type="entry name" value="MAPEPTIDASE"/>
</dbReference>
<dbReference type="Pfam" id="PF00557">
    <property type="entry name" value="Peptidase_M24"/>
    <property type="match status" value="1"/>
</dbReference>
<feature type="binding site" evidence="6">
    <location>
        <position position="113"/>
    </location>
    <ligand>
        <name>a divalent metal cation</name>
        <dbReference type="ChEBI" id="CHEBI:60240"/>
        <label>2</label>
        <note>catalytic</note>
    </ligand>
</feature>
<dbReference type="AlphaFoldDB" id="A0A3D9URW1"/>
<sequence length="289" mass="30749">MILGLGKEKLPVKTSEQLLLMRAAGLVVGRCLERVRDAAVDGVTTGELDAVAEQFIRGEGAVPSFYGYQGFPATLCISVNDEVVHGIPGERVIRDGDLVSIDCGAIVEGWHGDCAISLIVGGSGHARPDDVALIDATRDSMWAGIGGFRAGRGVYELGGDIQDSIEAAGRAYRAGGLDVEFEIVDGYTGHGIGREMHMEPTVFNERVKPKGPQVRVGATVAIEPMVTLGTYETHELEDEWTVVTDDGSRAAHWEHTVALTERGLWVLTALDGGKADLEARGLPFGPLAD</sequence>
<dbReference type="InterPro" id="IPR036005">
    <property type="entry name" value="Creatinase/aminopeptidase-like"/>
</dbReference>
<dbReference type="InterPro" id="IPR001714">
    <property type="entry name" value="Pept_M24_MAP"/>
</dbReference>
<keyword evidence="4 6" id="KW-0479">Metal-binding</keyword>
<comment type="similarity">
    <text evidence="6">Belongs to the peptidase M24A family. Methionine aminopeptidase type 1 subfamily.</text>
</comment>
<organism evidence="9 10">
    <name type="scientific">Calidifontibacter indicus</name>
    <dbReference type="NCBI Taxonomy" id="419650"/>
    <lineage>
        <taxon>Bacteria</taxon>
        <taxon>Bacillati</taxon>
        <taxon>Actinomycetota</taxon>
        <taxon>Actinomycetes</taxon>
        <taxon>Micrococcales</taxon>
        <taxon>Dermacoccaceae</taxon>
        <taxon>Calidifontibacter</taxon>
    </lineage>
</organism>
<comment type="subunit">
    <text evidence="6">Monomer.</text>
</comment>
<keyword evidence="10" id="KW-1185">Reference proteome</keyword>
<evidence type="ECO:0000313" key="10">
    <source>
        <dbReference type="Proteomes" id="UP000256253"/>
    </source>
</evidence>
<accession>A0A3D9URW1</accession>
<protein>
    <recommendedName>
        <fullName evidence="6 7">Methionine aminopeptidase</fullName>
        <shortName evidence="6">MAP</shortName>
        <shortName evidence="6">MetAP</shortName>
        <ecNumber evidence="6 7">3.4.11.18</ecNumber>
    </recommendedName>
    <alternativeName>
        <fullName evidence="6">Peptidase M</fullName>
    </alternativeName>
</protein>
<gene>
    <name evidence="6" type="primary">map</name>
    <name evidence="9" type="ORF">DFJ65_3174</name>
</gene>
<dbReference type="NCBIfam" id="TIGR00500">
    <property type="entry name" value="met_pdase_I"/>
    <property type="match status" value="1"/>
</dbReference>
<reference evidence="9 10" key="1">
    <citation type="submission" date="2018-08" db="EMBL/GenBank/DDBJ databases">
        <title>Sequencing the genomes of 1000 actinobacteria strains.</title>
        <authorList>
            <person name="Klenk H.-P."/>
        </authorList>
    </citation>
    <scope>NUCLEOTIDE SEQUENCE [LARGE SCALE GENOMIC DNA]</scope>
    <source>
        <strain evidence="9 10">DSM 22967</strain>
    </source>
</reference>
<feature type="binding site" evidence="6">
    <location>
        <position position="254"/>
    </location>
    <ligand>
        <name>a divalent metal cation</name>
        <dbReference type="ChEBI" id="CHEBI:60240"/>
        <label>2</label>
        <note>catalytic</note>
    </ligand>
</feature>
<dbReference type="GO" id="GO:0006508">
    <property type="term" value="P:proteolysis"/>
    <property type="evidence" value="ECO:0007669"/>
    <property type="project" value="UniProtKB-KW"/>
</dbReference>
<dbReference type="Gene3D" id="3.90.230.10">
    <property type="entry name" value="Creatinase/methionine aminopeptidase superfamily"/>
    <property type="match status" value="1"/>
</dbReference>
<feature type="binding site" evidence="6">
    <location>
        <position position="254"/>
    </location>
    <ligand>
        <name>a divalent metal cation</name>
        <dbReference type="ChEBI" id="CHEBI:60240"/>
        <label>1</label>
    </ligand>
</feature>
<feature type="binding site" evidence="6">
    <location>
        <position position="190"/>
    </location>
    <ligand>
        <name>a divalent metal cation</name>
        <dbReference type="ChEBI" id="CHEBI:60240"/>
        <label>2</label>
        <note>catalytic</note>
    </ligand>
</feature>
<dbReference type="GO" id="GO:0070006">
    <property type="term" value="F:metalloaminopeptidase activity"/>
    <property type="evidence" value="ECO:0007669"/>
    <property type="project" value="UniProtKB-UniRule"/>
</dbReference>
<dbReference type="Proteomes" id="UP000256253">
    <property type="component" value="Unassembled WGS sequence"/>
</dbReference>
<name>A0A3D9URW1_9MICO</name>
<dbReference type="CDD" id="cd01086">
    <property type="entry name" value="MetAP1"/>
    <property type="match status" value="1"/>
</dbReference>
<dbReference type="EMBL" id="QTUA01000001">
    <property type="protein sequence ID" value="REF32079.1"/>
    <property type="molecule type" value="Genomic_DNA"/>
</dbReference>
<feature type="binding site" evidence="6">
    <location>
        <position position="223"/>
    </location>
    <ligand>
        <name>a divalent metal cation</name>
        <dbReference type="ChEBI" id="CHEBI:60240"/>
        <label>2</label>
        <note>catalytic</note>
    </ligand>
</feature>
<dbReference type="GO" id="GO:0046872">
    <property type="term" value="F:metal ion binding"/>
    <property type="evidence" value="ECO:0007669"/>
    <property type="project" value="UniProtKB-UniRule"/>
</dbReference>
<comment type="cofactor">
    <cofactor evidence="6">
        <name>Co(2+)</name>
        <dbReference type="ChEBI" id="CHEBI:48828"/>
    </cofactor>
    <cofactor evidence="6">
        <name>Zn(2+)</name>
        <dbReference type="ChEBI" id="CHEBI:29105"/>
    </cofactor>
    <cofactor evidence="6">
        <name>Mn(2+)</name>
        <dbReference type="ChEBI" id="CHEBI:29035"/>
    </cofactor>
    <cofactor evidence="6">
        <name>Fe(2+)</name>
        <dbReference type="ChEBI" id="CHEBI:29033"/>
    </cofactor>
    <text evidence="6">Binds 2 divalent metal cations per subunit. Has a high-affinity and a low affinity metal-binding site. The true nature of the physiological cofactor is under debate. The enzyme is active with cobalt, zinc, manganese or divalent iron ions. Most likely, methionine aminopeptidases function as mononuclear Fe(2+)-metalloproteases under physiological conditions, and the catalytically relevant metal-binding site has been assigned to the histidine-containing high-affinity site.</text>
</comment>
<comment type="function">
    <text evidence="1 6">Removes the N-terminal methionine from nascent proteins. The N-terminal methionine is often cleaved when the second residue in the primary sequence is small and uncharged (Met-Ala-, Cys, Gly, Pro, Ser, Thr, or Val). Requires deformylation of the N(alpha)-formylated initiator methionine before it can be hydrolyzed.</text>
</comment>
<evidence type="ECO:0000256" key="6">
    <source>
        <dbReference type="HAMAP-Rule" id="MF_01974"/>
    </source>
</evidence>
<dbReference type="InterPro" id="IPR002467">
    <property type="entry name" value="Pept_M24A_MAP1"/>
</dbReference>
<dbReference type="PANTHER" id="PTHR43330">
    <property type="entry name" value="METHIONINE AMINOPEPTIDASE"/>
    <property type="match status" value="1"/>
</dbReference>
<evidence type="ECO:0000256" key="1">
    <source>
        <dbReference type="ARBA" id="ARBA00002521"/>
    </source>
</evidence>
<evidence type="ECO:0000313" key="9">
    <source>
        <dbReference type="EMBL" id="REF32079.1"/>
    </source>
</evidence>
<dbReference type="SUPFAM" id="SSF55920">
    <property type="entry name" value="Creatinase/aminopeptidase"/>
    <property type="match status" value="1"/>
</dbReference>
<feature type="binding site" evidence="6">
    <location>
        <position position="113"/>
    </location>
    <ligand>
        <name>a divalent metal cation</name>
        <dbReference type="ChEBI" id="CHEBI:60240"/>
        <label>1</label>
    </ligand>
</feature>
<feature type="binding site" evidence="6">
    <location>
        <position position="85"/>
    </location>
    <ligand>
        <name>substrate</name>
    </ligand>
</feature>
<dbReference type="HAMAP" id="MF_01974">
    <property type="entry name" value="MetAP_1"/>
    <property type="match status" value="1"/>
</dbReference>
<evidence type="ECO:0000256" key="7">
    <source>
        <dbReference type="RuleBase" id="RU003653"/>
    </source>
</evidence>
<evidence type="ECO:0000256" key="5">
    <source>
        <dbReference type="ARBA" id="ARBA00022801"/>
    </source>
</evidence>
<dbReference type="EC" id="3.4.11.18" evidence="6 7"/>
<keyword evidence="5 6" id="KW-0378">Hydrolase</keyword>
<comment type="caution">
    <text evidence="9">The sequence shown here is derived from an EMBL/GenBank/DDBJ whole genome shotgun (WGS) entry which is preliminary data.</text>
</comment>
<feature type="domain" description="Peptidase M24" evidence="8">
    <location>
        <begin position="20"/>
        <end position="261"/>
    </location>
</feature>
<comment type="catalytic activity">
    <reaction evidence="6 7">
        <text>Release of N-terminal amino acids, preferentially methionine, from peptides and arylamides.</text>
        <dbReference type="EC" id="3.4.11.18"/>
    </reaction>
</comment>